<evidence type="ECO:0000313" key="1">
    <source>
        <dbReference type="EMBL" id="MPM61820.1"/>
    </source>
</evidence>
<dbReference type="AlphaFoldDB" id="A0A645B8P5"/>
<reference evidence="1" key="1">
    <citation type="submission" date="2019-08" db="EMBL/GenBank/DDBJ databases">
        <authorList>
            <person name="Kucharzyk K."/>
            <person name="Murdoch R.W."/>
            <person name="Higgins S."/>
            <person name="Loffler F."/>
        </authorList>
    </citation>
    <scope>NUCLEOTIDE SEQUENCE</scope>
</reference>
<accession>A0A645B8P5</accession>
<organism evidence="1">
    <name type="scientific">bioreactor metagenome</name>
    <dbReference type="NCBI Taxonomy" id="1076179"/>
    <lineage>
        <taxon>unclassified sequences</taxon>
        <taxon>metagenomes</taxon>
        <taxon>ecological metagenomes</taxon>
    </lineage>
</organism>
<comment type="caution">
    <text evidence="1">The sequence shown here is derived from an EMBL/GenBank/DDBJ whole genome shotgun (WGS) entry which is preliminary data.</text>
</comment>
<gene>
    <name evidence="1" type="ORF">SDC9_108683</name>
</gene>
<name>A0A645B8P5_9ZZZZ</name>
<dbReference type="EMBL" id="VSSQ01018540">
    <property type="protein sequence ID" value="MPM61820.1"/>
    <property type="molecule type" value="Genomic_DNA"/>
</dbReference>
<protein>
    <submittedName>
        <fullName evidence="1">Uncharacterized protein</fullName>
    </submittedName>
</protein>
<proteinExistence type="predicted"/>
<sequence length="157" mass="17946">MEEQCIRSRILQKNALVLHARKDDQPVRLVEPEIEPAFLQNRLRAGTVFNLRAVSLSRRNLASQHGCGNVVGNRFRQNAAACGNDIVMVAAVLRQGQRELNLRLGKRFGFKHHCFVWQNAIAKRRFVFVFFLQHGFYIPPVDGANQRVQRAEAAVRN</sequence>